<feature type="compositionally biased region" description="Polar residues" evidence="1">
    <location>
        <begin position="504"/>
        <end position="513"/>
    </location>
</feature>
<feature type="compositionally biased region" description="Low complexity" evidence="1">
    <location>
        <begin position="613"/>
        <end position="622"/>
    </location>
</feature>
<dbReference type="EMBL" id="FMIN01000020">
    <property type="protein sequence ID" value="SCL83001.1"/>
    <property type="molecule type" value="Genomic_DNA"/>
</dbReference>
<feature type="region of interest" description="Disordered" evidence="1">
    <location>
        <begin position="764"/>
        <end position="880"/>
    </location>
</feature>
<feature type="compositionally biased region" description="Basic and acidic residues" evidence="1">
    <location>
        <begin position="440"/>
        <end position="459"/>
    </location>
</feature>
<feature type="compositionally biased region" description="Basic and acidic residues" evidence="1">
    <location>
        <begin position="486"/>
        <end position="503"/>
    </location>
</feature>
<accession>A0A1C6W9N5</accession>
<protein>
    <submittedName>
        <fullName evidence="3">Plasmodium variant antigen protein Cir/Yir/Bir, putative</fullName>
    </submittedName>
</protein>
<feature type="compositionally biased region" description="Polar residues" evidence="1">
    <location>
        <begin position="657"/>
        <end position="673"/>
    </location>
</feature>
<feature type="compositionally biased region" description="Basic and acidic residues" evidence="1">
    <location>
        <begin position="362"/>
        <end position="371"/>
    </location>
</feature>
<reference evidence="3" key="1">
    <citation type="submission" date="2016-08" db="EMBL/GenBank/DDBJ databases">
        <authorList>
            <consortium name="Pathogen Informatics"/>
        </authorList>
    </citation>
    <scope>NUCLEOTIDE SEQUENCE</scope>
    <source>
        <strain evidence="3">DS</strain>
    </source>
</reference>
<dbReference type="Proteomes" id="UP000507536">
    <property type="component" value="Unassembled WGS sequence"/>
</dbReference>
<feature type="compositionally biased region" description="Polar residues" evidence="1">
    <location>
        <begin position="627"/>
        <end position="640"/>
    </location>
</feature>
<evidence type="ECO:0000313" key="3">
    <source>
        <dbReference type="EMBL" id="SCL83001.1"/>
    </source>
</evidence>
<organism evidence="3">
    <name type="scientific">Plasmodium chabaudi adami</name>
    <dbReference type="NCBI Taxonomy" id="5826"/>
    <lineage>
        <taxon>Eukaryota</taxon>
        <taxon>Sar</taxon>
        <taxon>Alveolata</taxon>
        <taxon>Apicomplexa</taxon>
        <taxon>Aconoidasida</taxon>
        <taxon>Haemosporida</taxon>
        <taxon>Plasmodiidae</taxon>
        <taxon>Plasmodium</taxon>
        <taxon>Plasmodium (Vinckeia)</taxon>
    </lineage>
</organism>
<feature type="compositionally biased region" description="Low complexity" evidence="1">
    <location>
        <begin position="312"/>
        <end position="323"/>
    </location>
</feature>
<feature type="compositionally biased region" description="Polar residues" evidence="1">
    <location>
        <begin position="460"/>
        <end position="469"/>
    </location>
</feature>
<feature type="compositionally biased region" description="Basic and acidic residues" evidence="1">
    <location>
        <begin position="790"/>
        <end position="801"/>
    </location>
</feature>
<feature type="compositionally biased region" description="Polar residues" evidence="1">
    <location>
        <begin position="808"/>
        <end position="838"/>
    </location>
</feature>
<dbReference type="AlphaFoldDB" id="A0A1C6W9N5"/>
<evidence type="ECO:0000256" key="1">
    <source>
        <dbReference type="SAM" id="MobiDB-lite"/>
    </source>
</evidence>
<feature type="region of interest" description="Disordered" evidence="1">
    <location>
        <begin position="253"/>
        <end position="686"/>
    </location>
</feature>
<feature type="compositionally biased region" description="Polar residues" evidence="1">
    <location>
        <begin position="559"/>
        <end position="587"/>
    </location>
</feature>
<keyword evidence="2" id="KW-0472">Membrane</keyword>
<evidence type="ECO:0000256" key="2">
    <source>
        <dbReference type="SAM" id="Phobius"/>
    </source>
</evidence>
<dbReference type="Pfam" id="PF06022">
    <property type="entry name" value="Cir_Bir_Yir"/>
    <property type="match status" value="1"/>
</dbReference>
<name>A0A1C6W9N5_PLACE</name>
<feature type="compositionally biased region" description="Gly residues" evidence="1">
    <location>
        <begin position="593"/>
        <end position="608"/>
    </location>
</feature>
<sequence length="1015" mass="111360">MTTKQICNLFREADGYFNDENVDMQKFNKNTKIKGYCSSNGCKTNEDHINALTLYIHMEFKNLIKKKSEYNKYDECILMWLSDKLYKVHLESIGKKDEINYMDGTTLNEAYKNYLEKHKKRMDYWDLLGIMPGLKEANLKYMTEFYKLINHICKIIKEYNDKGAVSKKLSKYSVDCRFQYRTLYMNIYECKSYLHLLNRLKGLYDDFRRHAIKNTDSSNDLANKLQKLTLKNGVELNATKGFKSYNFSNSKCKGKVKKKTEPKKTGKSSLQPPNQLKDSKHETPSTQKPETKEPKLQSSPEPASPSPKEPQSETQQSSSTTPSEEPPGKLELPSSSQESHKPGKNDQNEPKDSGKGGGGPKIEIKGPDVESRNMNGEVKESGAPSGGEGIQISKGDGSNGESSGTNAGKGDSEGGSGSSNNEQDGKDSQPGGSSSGTENLGRESSDKDPGGNTGDKKNLQIDTSITQDNSLEKHEDLSTSGDSVDDSTKDKEPTNNTMEKHQQNDSLESNPQEKPQDIQKGTSPLQEPEQQQPPPSGQPKESQDETSQPSASKPELKNGQRTSDISQKGPSSEQTDSGGGTANQITDPKSGIPSGGTGGQDIETGGGTRDTRSVQGGQIVIGSQGGADTSQQGRSDGSDSNTGNQGGDTGGDKRSQDGSGDSENGPGSEQNPPDSDLGEKETQNPSWPLFDIRSYIYTITSKGMEQINNASNFIISHKTKITEGIDNIRELYNTSVSNLKNTFNNFTEFFNNFIIDLSIDSKPIEKTPNSGDDQSGSGGSEGDPPTDNDPSQRQKDSDKQDSTQQNSHQPSSDTPQTSQGSQALQTSPNSKDQPQEQQPPLGMPGNQNSDQKDQGPPKPVATTVIKQENPGAKVKGNGPTGVGDVYVLKEYKKIVILTIVLLIPIALAIMYQYLSFGRRKKVKGKNNMKKVINMFGVNKTTKTIINSSDGKKQIQIIIKSSSQKKQTKKSINSVYGEKSPSSNIYQLMQADPVPFINLFFLLIFFVYKRKRDFIE</sequence>
<gene>
    <name evidence="3" type="ORF">PCHDS_000491600</name>
</gene>
<keyword evidence="2" id="KW-1133">Transmembrane helix</keyword>
<feature type="compositionally biased region" description="Basic and acidic residues" evidence="1">
    <location>
        <begin position="277"/>
        <end position="295"/>
    </location>
</feature>
<feature type="transmembrane region" description="Helical" evidence="2">
    <location>
        <begin position="894"/>
        <end position="914"/>
    </location>
</feature>
<dbReference type="InterPro" id="IPR006477">
    <property type="entry name" value="Yir_bir_cir"/>
</dbReference>
<keyword evidence="2" id="KW-0812">Transmembrane</keyword>
<feature type="compositionally biased region" description="Basic and acidic residues" evidence="1">
    <location>
        <begin position="338"/>
        <end position="354"/>
    </location>
</feature>
<proteinExistence type="predicted"/>